<evidence type="ECO:0000259" key="1">
    <source>
        <dbReference type="Pfam" id="PF19328"/>
    </source>
</evidence>
<dbReference type="SUPFAM" id="SSF51735">
    <property type="entry name" value="NAD(P)-binding Rossmann-fold domains"/>
    <property type="match status" value="1"/>
</dbReference>
<dbReference type="AlphaFoldDB" id="A0A318GZQ0"/>
<dbReference type="Pfam" id="PF19328">
    <property type="entry name" value="DAP_DH_C"/>
    <property type="match status" value="1"/>
</dbReference>
<gene>
    <name evidence="2" type="ORF">C8E89_1565</name>
</gene>
<dbReference type="RefSeq" id="WP_110320329.1">
    <property type="nucleotide sequence ID" value="NZ_QJJU01000056.1"/>
</dbReference>
<evidence type="ECO:0000313" key="3">
    <source>
        <dbReference type="Proteomes" id="UP000247781"/>
    </source>
</evidence>
<dbReference type="InterPro" id="IPR036291">
    <property type="entry name" value="NAD(P)-bd_dom_sf"/>
</dbReference>
<dbReference type="CDD" id="cd24146">
    <property type="entry name" value="nat-AmDH_N_like"/>
    <property type="match status" value="1"/>
</dbReference>
<dbReference type="OrthoDB" id="4759936at2"/>
<reference evidence="3" key="1">
    <citation type="submission" date="2018-05" db="EMBL/GenBank/DDBJ databases">
        <authorList>
            <person name="Deangelis K."/>
            <person name="Huntemann M."/>
            <person name="Clum A."/>
            <person name="Pillay M."/>
            <person name="Palaniappan K."/>
            <person name="Varghese N."/>
            <person name="Mikhailova N."/>
            <person name="Stamatis D."/>
            <person name="Reddy T."/>
            <person name="Daum C."/>
            <person name="Shapiro N."/>
            <person name="Ivanova N."/>
            <person name="Kyrpides N."/>
            <person name="Woyke T."/>
        </authorList>
    </citation>
    <scope>NUCLEOTIDE SEQUENCE [LARGE SCALE GENOMIC DNA]</scope>
    <source>
        <strain evidence="3">GAS496</strain>
    </source>
</reference>
<protein>
    <recommendedName>
        <fullName evidence="1">2,4-diaminopentanoate dehydrogenase C-terminal domain-containing protein</fullName>
    </recommendedName>
</protein>
<proteinExistence type="predicted"/>
<dbReference type="Proteomes" id="UP000247781">
    <property type="component" value="Unassembled WGS sequence"/>
</dbReference>
<dbReference type="InterPro" id="IPR045760">
    <property type="entry name" value="DAP_DH_C"/>
</dbReference>
<evidence type="ECO:0000313" key="2">
    <source>
        <dbReference type="EMBL" id="PXW95732.1"/>
    </source>
</evidence>
<dbReference type="Gene3D" id="3.40.50.720">
    <property type="entry name" value="NAD(P)-binding Rossmann-like Domain"/>
    <property type="match status" value="1"/>
</dbReference>
<sequence length="363" mass="38525">MAIRVAHFATGNAGQIALRQLITDPRFELTGVWVSSDAKVGKDAGELARTHISTGVAATKDMASLLADQPDCAVYCAIGDNRVGEALADLRRILGAGINVVSSAPTVLQYPYGVLPERHIAALEDTAKTHQVSLFVNGVDPGFVNDLIPLAFASTCQRVEQIRCTEMADYGSYDGVTVMFDVMGFGAQPDAVPPLLRPGVLSMAWGSAIRAMAAGLDIEVDEITDSSELEWASEDFDVAAGRIPRGGVAAMRFEICGWSRGKRVLVIEHVTRLRPDQRPDWPQPAQEGGSYRVEIVGEPSFVVDICQTSALGDHNYAAIAAGAGRIVNAIPAVVAAEPGLHTALDLPLISRSRQPPSGTLGDV</sequence>
<dbReference type="EMBL" id="QJJU01000056">
    <property type="protein sequence ID" value="PXW95732.1"/>
    <property type="molecule type" value="Genomic_DNA"/>
</dbReference>
<feature type="domain" description="2,4-diaminopentanoate dehydrogenase C-terminal" evidence="1">
    <location>
        <begin position="143"/>
        <end position="349"/>
    </location>
</feature>
<name>A0A318GZQ0_9MYCO</name>
<keyword evidence="3" id="KW-1185">Reference proteome</keyword>
<comment type="caution">
    <text evidence="2">The sequence shown here is derived from an EMBL/GenBank/DDBJ whole genome shotgun (WGS) entry which is preliminary data.</text>
</comment>
<organism evidence="2 3">
    <name type="scientific">Mycolicibacterium moriokaense</name>
    <dbReference type="NCBI Taxonomy" id="39691"/>
    <lineage>
        <taxon>Bacteria</taxon>
        <taxon>Bacillati</taxon>
        <taxon>Actinomycetota</taxon>
        <taxon>Actinomycetes</taxon>
        <taxon>Mycobacteriales</taxon>
        <taxon>Mycobacteriaceae</taxon>
        <taxon>Mycolicibacterium</taxon>
    </lineage>
</organism>
<reference evidence="2 3" key="2">
    <citation type="submission" date="2018-06" db="EMBL/GenBank/DDBJ databases">
        <title>Sequencing of bacterial isolates from soil warming experiment in Harvard Forest, Massachusetts, USA.</title>
        <authorList>
            <person name="Deangelis K.PhD."/>
        </authorList>
    </citation>
    <scope>NUCLEOTIDE SEQUENCE [LARGE SCALE GENOMIC DNA]</scope>
    <source>
        <strain evidence="2 3">GAS496</strain>
    </source>
</reference>
<accession>A0A318GZQ0</accession>